<evidence type="ECO:0000313" key="2">
    <source>
        <dbReference type="EMBL" id="SDS76142.1"/>
    </source>
</evidence>
<dbReference type="Pfam" id="PF16157">
    <property type="entry name" value="DUF4865"/>
    <property type="match status" value="1"/>
</dbReference>
<evidence type="ECO:0000313" key="3">
    <source>
        <dbReference type="Proteomes" id="UP000199092"/>
    </source>
</evidence>
<evidence type="ECO:0000256" key="1">
    <source>
        <dbReference type="SAM" id="MobiDB-lite"/>
    </source>
</evidence>
<dbReference type="STRING" id="546871.SAMN04488543_2333"/>
<dbReference type="InterPro" id="IPR032349">
    <property type="entry name" value="DUF4865"/>
</dbReference>
<reference evidence="2 3" key="1">
    <citation type="submission" date="2016-10" db="EMBL/GenBank/DDBJ databases">
        <authorList>
            <person name="de Groot N.N."/>
        </authorList>
    </citation>
    <scope>NUCLEOTIDE SEQUENCE [LARGE SCALE GENOMIC DNA]</scope>
    <source>
        <strain evidence="2 3">DSM 21741</strain>
    </source>
</reference>
<feature type="compositionally biased region" description="Pro residues" evidence="1">
    <location>
        <begin position="200"/>
        <end position="209"/>
    </location>
</feature>
<dbReference type="Proteomes" id="UP000199092">
    <property type="component" value="Chromosome I"/>
</dbReference>
<dbReference type="RefSeq" id="WP_091413047.1">
    <property type="nucleotide sequence ID" value="NZ_LT629749.1"/>
</dbReference>
<dbReference type="EMBL" id="LT629749">
    <property type="protein sequence ID" value="SDS76142.1"/>
    <property type="molecule type" value="Genomic_DNA"/>
</dbReference>
<sequence>MIAMQYQITLPADYDMGVIRDRVARTGHVLDRYPGLGLKAFLVRERGVDGSPVNQYAPFYLWSDAAGAASFLWSGVGFTAIVRDFGRPVVQTWVGGTSHRAAGGLAGARYAVRTTRRLGDDTDVVVAAAEADAGLRSAVGRPGTLLGAYGVDPRTWELVTFTLHAARPDDPSEDATTFEVLHLSTPEHDRLPTAVSTRLAPPPVVPQSR</sequence>
<organism evidence="2 3">
    <name type="scientific">Friedmanniella luteola</name>
    <dbReference type="NCBI Taxonomy" id="546871"/>
    <lineage>
        <taxon>Bacteria</taxon>
        <taxon>Bacillati</taxon>
        <taxon>Actinomycetota</taxon>
        <taxon>Actinomycetes</taxon>
        <taxon>Propionibacteriales</taxon>
        <taxon>Nocardioidaceae</taxon>
        <taxon>Friedmanniella</taxon>
    </lineage>
</organism>
<feature type="region of interest" description="Disordered" evidence="1">
    <location>
        <begin position="185"/>
        <end position="209"/>
    </location>
</feature>
<proteinExistence type="predicted"/>
<name>A0A1H1UUC1_9ACTN</name>
<dbReference type="OrthoDB" id="2065010at2"/>
<evidence type="ECO:0008006" key="4">
    <source>
        <dbReference type="Google" id="ProtNLM"/>
    </source>
</evidence>
<gene>
    <name evidence="2" type="ORF">SAMN04488543_2333</name>
</gene>
<accession>A0A1H1UUC1</accession>
<protein>
    <recommendedName>
        <fullName evidence="4">DUF4865 domain-containing protein</fullName>
    </recommendedName>
</protein>
<keyword evidence="3" id="KW-1185">Reference proteome</keyword>
<dbReference type="AlphaFoldDB" id="A0A1H1UUC1"/>